<keyword evidence="2" id="KW-0472">Membrane</keyword>
<dbReference type="InterPro" id="IPR023365">
    <property type="entry name" value="Sortase_dom-sf"/>
</dbReference>
<dbReference type="Pfam" id="PF04203">
    <property type="entry name" value="Sortase"/>
    <property type="match status" value="1"/>
</dbReference>
<sequence length="303" mass="33883">MARKRNVDDLTVEELRHLLVEKRRAERQNRLEAYRRTGRVIQVEPQPEVAPLDGLRAETLETDEPTPSTPRSRRRVWMDRLLFLVEVGAVIGLVIVLVNTFYGLRLINAEAASALIQPTLTPTPLIRAVVLPSGHTPPNSPGGSQFNEAEIPEHLRPMVQSLANLPVPTTSPEQAQRIQIPAIQIDAPIVMGDGPEQLKKGVGQNLISPINPGQKGNLVLSAHNDIYGQIFRDLDQLKAGDEIIIYTNQRSYVYTVRETQIVKPDQVDVMDSTQDAVVTLISCYPYMVDKQRIVISADLRDER</sequence>
<dbReference type="GO" id="GO:0016787">
    <property type="term" value="F:hydrolase activity"/>
    <property type="evidence" value="ECO:0007669"/>
    <property type="project" value="UniProtKB-KW"/>
</dbReference>
<dbReference type="AlphaFoldDB" id="A0A0S7B8Q9"/>
<reference evidence="3" key="1">
    <citation type="submission" date="2015-07" db="EMBL/GenBank/DDBJ databases">
        <title>Draft Genome Sequences of Anaerolinea thermolimosa IMO-1, Bellilinea caldifistulae GOMI-1, Leptolinea tardivitalis YMTK-2, Levilinea saccharolytica KIBI-1,Longilinea arvoryzae KOME-1, Previously Described as Members of the Anaerolineaceae (Chloroflexi).</title>
        <authorList>
            <person name="Sekiguchi Y."/>
            <person name="Ohashi A."/>
            <person name="Matsuura N."/>
            <person name="Tourlousse M.D."/>
        </authorList>
    </citation>
    <scope>NUCLEOTIDE SEQUENCE [LARGE SCALE GENOMIC DNA]</scope>
    <source>
        <strain evidence="3">KOME-1</strain>
    </source>
</reference>
<keyword evidence="4" id="KW-1185">Reference proteome</keyword>
<gene>
    <name evidence="3" type="ORF">LARV_01662</name>
</gene>
<dbReference type="Proteomes" id="UP000055060">
    <property type="component" value="Unassembled WGS sequence"/>
</dbReference>
<evidence type="ECO:0000256" key="1">
    <source>
        <dbReference type="ARBA" id="ARBA00022801"/>
    </source>
</evidence>
<dbReference type="EMBL" id="DF967972">
    <property type="protein sequence ID" value="GAP13903.1"/>
    <property type="molecule type" value="Genomic_DNA"/>
</dbReference>
<dbReference type="InterPro" id="IPR041999">
    <property type="entry name" value="Sortase_D_1"/>
</dbReference>
<keyword evidence="2" id="KW-0812">Transmembrane</keyword>
<dbReference type="OrthoDB" id="154054at2"/>
<name>A0A0S7B8Q9_9CHLR</name>
<dbReference type="SUPFAM" id="SSF63817">
    <property type="entry name" value="Sortase"/>
    <property type="match status" value="1"/>
</dbReference>
<accession>A0A0S7B8Q9</accession>
<dbReference type="CDD" id="cd05828">
    <property type="entry name" value="Sortase_D_1"/>
    <property type="match status" value="1"/>
</dbReference>
<evidence type="ECO:0000313" key="3">
    <source>
        <dbReference type="EMBL" id="GAP13903.1"/>
    </source>
</evidence>
<evidence type="ECO:0000313" key="4">
    <source>
        <dbReference type="Proteomes" id="UP000055060"/>
    </source>
</evidence>
<keyword evidence="1" id="KW-0378">Hydrolase</keyword>
<organism evidence="3">
    <name type="scientific">Longilinea arvoryzae</name>
    <dbReference type="NCBI Taxonomy" id="360412"/>
    <lineage>
        <taxon>Bacteria</taxon>
        <taxon>Bacillati</taxon>
        <taxon>Chloroflexota</taxon>
        <taxon>Anaerolineae</taxon>
        <taxon>Anaerolineales</taxon>
        <taxon>Anaerolineaceae</taxon>
        <taxon>Longilinea</taxon>
    </lineage>
</organism>
<dbReference type="STRING" id="360412.LARV_01662"/>
<protein>
    <submittedName>
        <fullName evidence="3">LPXTG-site transpeptidase</fullName>
    </submittedName>
</protein>
<dbReference type="NCBIfam" id="TIGR01076">
    <property type="entry name" value="sortase_fam"/>
    <property type="match status" value="1"/>
</dbReference>
<feature type="transmembrane region" description="Helical" evidence="2">
    <location>
        <begin position="81"/>
        <end position="104"/>
    </location>
</feature>
<dbReference type="RefSeq" id="WP_075073205.1">
    <property type="nucleotide sequence ID" value="NZ_DF967972.1"/>
</dbReference>
<keyword evidence="2" id="KW-1133">Transmembrane helix</keyword>
<proteinExistence type="predicted"/>
<evidence type="ECO:0000256" key="2">
    <source>
        <dbReference type="SAM" id="Phobius"/>
    </source>
</evidence>
<dbReference type="Gene3D" id="2.40.260.10">
    <property type="entry name" value="Sortase"/>
    <property type="match status" value="1"/>
</dbReference>
<dbReference type="InterPro" id="IPR005754">
    <property type="entry name" value="Sortase"/>
</dbReference>